<dbReference type="EMBL" id="CAMGZC010000874">
    <property type="protein sequence ID" value="CAI0650476.1"/>
    <property type="molecule type" value="Genomic_DNA"/>
</dbReference>
<comment type="caution">
    <text evidence="3">The sequence shown here is derived from an EMBL/GenBank/DDBJ whole genome shotgun (WGS) entry which is preliminary data.</text>
</comment>
<keyword evidence="2" id="KW-0812">Transmembrane</keyword>
<dbReference type="AlphaFoldDB" id="A0A9W4WMI0"/>
<evidence type="ECO:0000256" key="1">
    <source>
        <dbReference type="SAM" id="MobiDB-lite"/>
    </source>
</evidence>
<feature type="transmembrane region" description="Helical" evidence="2">
    <location>
        <begin position="206"/>
        <end position="224"/>
    </location>
</feature>
<dbReference type="Proteomes" id="UP001152533">
    <property type="component" value="Unassembled WGS sequence"/>
</dbReference>
<accession>A0A9W4WMI0</accession>
<organism evidence="3 4">
    <name type="scientific">Colletotrichum noveboracense</name>
    <dbReference type="NCBI Taxonomy" id="2664923"/>
    <lineage>
        <taxon>Eukaryota</taxon>
        <taxon>Fungi</taxon>
        <taxon>Dikarya</taxon>
        <taxon>Ascomycota</taxon>
        <taxon>Pezizomycotina</taxon>
        <taxon>Sordariomycetes</taxon>
        <taxon>Hypocreomycetidae</taxon>
        <taxon>Glomerellales</taxon>
        <taxon>Glomerellaceae</taxon>
        <taxon>Colletotrichum</taxon>
        <taxon>Colletotrichum gloeosporioides species complex</taxon>
    </lineage>
</organism>
<protein>
    <submittedName>
        <fullName evidence="3">Uncharacterized protein</fullName>
    </submittedName>
</protein>
<proteinExistence type="predicted"/>
<name>A0A9W4WMI0_9PEZI</name>
<evidence type="ECO:0000313" key="3">
    <source>
        <dbReference type="EMBL" id="CAI0650476.1"/>
    </source>
</evidence>
<sequence length="251" mass="28382">MSTETFTQKSLLNAGLSGPQNYYYYYYYSEPQQHHHLYHPAPRLSALASPHLSATRAQAKQAKLSSRRSTTSSSMTRQQRRASQQLQPQPLHPLTTLVAVVFDFFLRGILDLTWPLRELCRMLVRGVFASLCWAYHALPLPLAMGLLYFGFQSVPDAFRSVEELRAVYSSRQFSVMGRSSDASGMDGLYALGELALVRWGDLGVSSAFYCLAMMTAAYAVMLLVEMRDYVRDTWALIRDEALEVKALRADE</sequence>
<feature type="transmembrane region" description="Helical" evidence="2">
    <location>
        <begin position="122"/>
        <end position="151"/>
    </location>
</feature>
<dbReference type="OrthoDB" id="4848434at2759"/>
<evidence type="ECO:0000313" key="4">
    <source>
        <dbReference type="Proteomes" id="UP001152533"/>
    </source>
</evidence>
<keyword evidence="2" id="KW-1133">Transmembrane helix</keyword>
<reference evidence="3" key="1">
    <citation type="submission" date="2022-08" db="EMBL/GenBank/DDBJ databases">
        <authorList>
            <person name="Giroux E."/>
            <person name="Giroux E."/>
        </authorList>
    </citation>
    <scope>NUCLEOTIDE SEQUENCE</scope>
    <source>
        <strain evidence="3">H1091258</strain>
    </source>
</reference>
<feature type="region of interest" description="Disordered" evidence="1">
    <location>
        <begin position="59"/>
        <end position="87"/>
    </location>
</feature>
<feature type="compositionally biased region" description="Low complexity" evidence="1">
    <location>
        <begin position="67"/>
        <end position="87"/>
    </location>
</feature>
<keyword evidence="2" id="KW-0472">Membrane</keyword>
<evidence type="ECO:0000256" key="2">
    <source>
        <dbReference type="SAM" id="Phobius"/>
    </source>
</evidence>
<keyword evidence="4" id="KW-1185">Reference proteome</keyword>
<gene>
    <name evidence="3" type="ORF">CGXH109_LOCUS96420</name>
</gene>